<dbReference type="AlphaFoldDB" id="R2QDC2"/>
<reference evidence="1 2" key="1">
    <citation type="submission" date="2013-02" db="EMBL/GenBank/DDBJ databases">
        <title>The Genome Sequence of Enterococcus pallens BAA-351.</title>
        <authorList>
            <consortium name="The Broad Institute Genome Sequencing Platform"/>
            <consortium name="The Broad Institute Genome Sequencing Center for Infectious Disease"/>
            <person name="Earl A.M."/>
            <person name="Gilmore M.S."/>
            <person name="Lebreton F."/>
            <person name="Walker B."/>
            <person name="Young S.K."/>
            <person name="Zeng Q."/>
            <person name="Gargeya S."/>
            <person name="Fitzgerald M."/>
            <person name="Haas B."/>
            <person name="Abouelleil A."/>
            <person name="Alvarado L."/>
            <person name="Arachchi H.M."/>
            <person name="Berlin A.M."/>
            <person name="Chapman S.B."/>
            <person name="Dewar J."/>
            <person name="Goldberg J."/>
            <person name="Griggs A."/>
            <person name="Gujja S."/>
            <person name="Hansen M."/>
            <person name="Howarth C."/>
            <person name="Imamovic A."/>
            <person name="Larimer J."/>
            <person name="McCowan C."/>
            <person name="Murphy C."/>
            <person name="Neiman D."/>
            <person name="Pearson M."/>
            <person name="Priest M."/>
            <person name="Roberts A."/>
            <person name="Saif S."/>
            <person name="Shea T."/>
            <person name="Sisk P."/>
            <person name="Sykes S."/>
            <person name="Wortman J."/>
            <person name="Nusbaum C."/>
            <person name="Birren B."/>
        </authorList>
    </citation>
    <scope>NUCLEOTIDE SEQUENCE [LARGE SCALE GENOMIC DNA]</scope>
    <source>
        <strain evidence="1 2">ATCC BAA-351</strain>
    </source>
</reference>
<sequence length="63" mass="7363">MLVESTWLHCPICKAKTRNKIYRNTIVKNFPLFCPRCKNESIVDVLNNQVTRIKEPDAKTQSQ</sequence>
<dbReference type="Proteomes" id="UP000013782">
    <property type="component" value="Unassembled WGS sequence"/>
</dbReference>
<dbReference type="RefSeq" id="WP_010757844.1">
    <property type="nucleotide sequence ID" value="NZ_ASWD01000001.1"/>
</dbReference>
<organism evidence="1 2">
    <name type="scientific">Enterococcus pallens ATCC BAA-351</name>
    <dbReference type="NCBI Taxonomy" id="1158607"/>
    <lineage>
        <taxon>Bacteria</taxon>
        <taxon>Bacillati</taxon>
        <taxon>Bacillota</taxon>
        <taxon>Bacilli</taxon>
        <taxon>Lactobacillales</taxon>
        <taxon>Enterococcaceae</taxon>
        <taxon>Enterococcus</taxon>
    </lineage>
</organism>
<gene>
    <name evidence="1" type="ORF">UAU_02861</name>
</gene>
<keyword evidence="2" id="KW-1185">Reference proteome</keyword>
<dbReference type="InterPro" id="IPR025957">
    <property type="entry name" value="Cys_rich_KTR"/>
</dbReference>
<evidence type="ECO:0008006" key="3">
    <source>
        <dbReference type="Google" id="ProtNLM"/>
    </source>
</evidence>
<evidence type="ECO:0000313" key="1">
    <source>
        <dbReference type="EMBL" id="EOH93218.1"/>
    </source>
</evidence>
<accession>R2QDC2</accession>
<comment type="caution">
    <text evidence="1">The sequence shown here is derived from an EMBL/GenBank/DDBJ whole genome shotgun (WGS) entry which is preliminary data.</text>
</comment>
<name>R2QDC2_9ENTE</name>
<dbReference type="HOGENOM" id="CLU_188234_0_0_9"/>
<dbReference type="Pfam" id="PF14205">
    <property type="entry name" value="Cys_rich_KTR"/>
    <property type="match status" value="1"/>
</dbReference>
<dbReference type="eggNOG" id="ENOG50330MY">
    <property type="taxonomic scope" value="Bacteria"/>
</dbReference>
<dbReference type="EMBL" id="AJAQ01000018">
    <property type="protein sequence ID" value="EOH93218.1"/>
    <property type="molecule type" value="Genomic_DNA"/>
</dbReference>
<protein>
    <recommendedName>
        <fullName evidence="3">Conjugal transfer protein</fullName>
    </recommendedName>
</protein>
<evidence type="ECO:0000313" key="2">
    <source>
        <dbReference type="Proteomes" id="UP000013782"/>
    </source>
</evidence>
<dbReference type="OrthoDB" id="9804828at2"/>
<proteinExistence type="predicted"/>